<evidence type="ECO:0000256" key="1">
    <source>
        <dbReference type="ARBA" id="ARBA00004141"/>
    </source>
</evidence>
<evidence type="ECO:0000313" key="11">
    <source>
        <dbReference type="Proteomes" id="UP000250266"/>
    </source>
</evidence>
<evidence type="ECO:0000256" key="7">
    <source>
        <dbReference type="SAM" id="Phobius"/>
    </source>
</evidence>
<dbReference type="PROSITE" id="PS50893">
    <property type="entry name" value="ABC_TRANSPORTER_2"/>
    <property type="match status" value="2"/>
</dbReference>
<dbReference type="CDD" id="cd18577">
    <property type="entry name" value="ABC_6TM_Pgp_ABCB1_D1_like"/>
    <property type="match status" value="1"/>
</dbReference>
<feature type="transmembrane region" description="Helical" evidence="7">
    <location>
        <begin position="649"/>
        <end position="667"/>
    </location>
</feature>
<dbReference type="PROSITE" id="PS50929">
    <property type="entry name" value="ABC_TM1F"/>
    <property type="match status" value="2"/>
</dbReference>
<dbReference type="InterPro" id="IPR027417">
    <property type="entry name" value="P-loop_NTPase"/>
</dbReference>
<dbReference type="GO" id="GO:0016020">
    <property type="term" value="C:membrane"/>
    <property type="evidence" value="ECO:0007669"/>
    <property type="project" value="UniProtKB-SubCell"/>
</dbReference>
<sequence>MEALSENEKNILVQQLQNPTPEVRYLQLYRYASRKELIICRIWVVFGSLATTFQGVFMHTVKYETFHAQFHKYTLYFIYLGIGEYVSTKHLEAGLRQNIGYPDKIGNGEITTRITADSNTVQDGLSEKVGFTLSSVATFFTAFIIRFFKSWKLTLILSATIIAIVLIMGGGSRFIMKFTRVSLISYARGGAIAEEVLSSVRNAEAFSTEDKLADKKSKYVMAWACFLDASKLLVDGSVGVGQVVATIMAIMIESFGLGHVGPWIQIFETATAAISKIYATIDWVSPMELTSFNGYAPTHAESAIELHGVRNVYPSRPEVVVMDDVDLYIPTGKATALVGSSGSGKSTVIGLLERFYDSVGGELRQEVSLVQQEAILFSTSIFQNIRYGLIARAIVSNPNILLLDEGTSALDTKSEGVVQAALNKACEGRTTIISKIIEQGYHDALLDKRAANFNLVEAQRITFNASSDEKATNLDDDDLECNGSLFTDPSITELERRNSVKSVSIMVVRDNLPEKSKTYSMWTILKFIWSFNLQEWKLMLCDLFFCIIASGGNPAQSVFFAKTLTSLSLPPSEYHELRHQVNYWSAMYVMLAAVQWTAWAAQDFCFAYCSERLIHRVHDRAFRTMIRQDVTFDDKNTTDRLTTCLVQEATFMAGLSGTTLSTLFMAITTRTDPLTMALVVGWQLVLVCIATVPVLMTCAFLRFWQLAKFQQRAKVYYEKSAAFACEATSSIGTIASLTRKEEVYIEYHKSSALYSVSQAFNFCTGLGFWYGGTLLVIFGVQLAGSIFTFAPDISKASSAPSQLETLFDRTPVIDSWNEGGDKIRNMEGYIEFRDPVLRGLNINIKPGQYVALVGGSGCGKSTTIQILERFYDPLHAAHIALVSQEPTLYQGTIHDNILLGADTKGVDVPEEAIIKACKDANIYEFIMSLPEGFNTTCDNKDGLLTATSALDSESEAVVQAALDAAAQGRTTVAVVHRRSTIRRADIIYVFDARQVVEAGTHKKLIEKRDRCFKLVNRQSLEKAV</sequence>
<dbReference type="GO" id="GO:0015421">
    <property type="term" value="F:ABC-type oligopeptide transporter activity"/>
    <property type="evidence" value="ECO:0007669"/>
    <property type="project" value="TreeGrafter"/>
</dbReference>
<dbReference type="InterPro" id="IPR011527">
    <property type="entry name" value="ABC1_TM_dom"/>
</dbReference>
<dbReference type="PANTHER" id="PTHR43394">
    <property type="entry name" value="ATP-DEPENDENT PERMEASE MDL1, MITOCHONDRIAL"/>
    <property type="match status" value="1"/>
</dbReference>
<organism evidence="10 11">
    <name type="scientific">Lepidopterella palustris CBS 459.81</name>
    <dbReference type="NCBI Taxonomy" id="1314670"/>
    <lineage>
        <taxon>Eukaryota</taxon>
        <taxon>Fungi</taxon>
        <taxon>Dikarya</taxon>
        <taxon>Ascomycota</taxon>
        <taxon>Pezizomycotina</taxon>
        <taxon>Dothideomycetes</taxon>
        <taxon>Pleosporomycetidae</taxon>
        <taxon>Mytilinidiales</taxon>
        <taxon>Argynnaceae</taxon>
        <taxon>Lepidopterella</taxon>
    </lineage>
</organism>
<dbReference type="EMBL" id="KV744909">
    <property type="protein sequence ID" value="OCK81769.1"/>
    <property type="molecule type" value="Genomic_DNA"/>
</dbReference>
<dbReference type="OrthoDB" id="6500128at2759"/>
<dbReference type="PANTHER" id="PTHR43394:SF18">
    <property type="entry name" value="ABC TRANSPORTER B FAMILY MEMBER 11-LIKE"/>
    <property type="match status" value="1"/>
</dbReference>
<dbReference type="Pfam" id="PF00664">
    <property type="entry name" value="ABC_membrane"/>
    <property type="match status" value="2"/>
</dbReference>
<proteinExistence type="predicted"/>
<dbReference type="SMART" id="SM00382">
    <property type="entry name" value="AAA"/>
    <property type="match status" value="2"/>
</dbReference>
<keyword evidence="2 7" id="KW-0812">Transmembrane</keyword>
<evidence type="ECO:0000256" key="2">
    <source>
        <dbReference type="ARBA" id="ARBA00022692"/>
    </source>
</evidence>
<feature type="transmembrane region" description="Helical" evidence="7">
    <location>
        <begin position="679"/>
        <end position="704"/>
    </location>
</feature>
<feature type="transmembrane region" description="Helical" evidence="7">
    <location>
        <begin position="129"/>
        <end position="148"/>
    </location>
</feature>
<evidence type="ECO:0000256" key="3">
    <source>
        <dbReference type="ARBA" id="ARBA00022741"/>
    </source>
</evidence>
<dbReference type="InterPro" id="IPR036640">
    <property type="entry name" value="ABC1_TM_sf"/>
</dbReference>
<dbReference type="GO" id="GO:0016887">
    <property type="term" value="F:ATP hydrolysis activity"/>
    <property type="evidence" value="ECO:0007669"/>
    <property type="project" value="InterPro"/>
</dbReference>
<dbReference type="Pfam" id="PF00005">
    <property type="entry name" value="ABC_tran"/>
    <property type="match status" value="2"/>
</dbReference>
<keyword evidence="4" id="KW-0067">ATP-binding</keyword>
<evidence type="ECO:0000256" key="5">
    <source>
        <dbReference type="ARBA" id="ARBA00022989"/>
    </source>
</evidence>
<feature type="transmembrane region" description="Helical" evidence="7">
    <location>
        <begin position="38"/>
        <end position="57"/>
    </location>
</feature>
<name>A0A8E2JH41_9PEZI</name>
<dbReference type="Gene3D" id="3.40.50.300">
    <property type="entry name" value="P-loop containing nucleotide triphosphate hydrolases"/>
    <property type="match status" value="5"/>
</dbReference>
<dbReference type="Gene3D" id="1.20.1560.10">
    <property type="entry name" value="ABC transporter type 1, transmembrane domain"/>
    <property type="match status" value="3"/>
</dbReference>
<feature type="transmembrane region" description="Helical" evidence="7">
    <location>
        <begin position="768"/>
        <end position="790"/>
    </location>
</feature>
<feature type="domain" description="ABC transmembrane type-1" evidence="9">
    <location>
        <begin position="95"/>
        <end position="215"/>
    </location>
</feature>
<keyword evidence="3" id="KW-0547">Nucleotide-binding</keyword>
<feature type="transmembrane region" description="Helical" evidence="7">
    <location>
        <begin position="155"/>
        <end position="176"/>
    </location>
</feature>
<feature type="domain" description="ABC transmembrane type-1" evidence="9">
    <location>
        <begin position="543"/>
        <end position="754"/>
    </location>
</feature>
<dbReference type="SUPFAM" id="SSF52540">
    <property type="entry name" value="P-loop containing nucleoside triphosphate hydrolases"/>
    <property type="match status" value="2"/>
</dbReference>
<dbReference type="InterPro" id="IPR039421">
    <property type="entry name" value="Type_1_exporter"/>
</dbReference>
<keyword evidence="5 7" id="KW-1133">Transmembrane helix</keyword>
<feature type="domain" description="ABC transporter" evidence="8">
    <location>
        <begin position="821"/>
        <end position="1017"/>
    </location>
</feature>
<dbReference type="AlphaFoldDB" id="A0A8E2JH41"/>
<dbReference type="SUPFAM" id="SSF90123">
    <property type="entry name" value="ABC transporter transmembrane region"/>
    <property type="match status" value="2"/>
</dbReference>
<accession>A0A8E2JH41</accession>
<dbReference type="InterPro" id="IPR003439">
    <property type="entry name" value="ABC_transporter-like_ATP-bd"/>
</dbReference>
<keyword evidence="6 7" id="KW-0472">Membrane</keyword>
<reference evidence="10 11" key="1">
    <citation type="journal article" date="2016" name="Nat. Commun.">
        <title>Ectomycorrhizal ecology is imprinted in the genome of the dominant symbiotic fungus Cenococcum geophilum.</title>
        <authorList>
            <consortium name="DOE Joint Genome Institute"/>
            <person name="Peter M."/>
            <person name="Kohler A."/>
            <person name="Ohm R.A."/>
            <person name="Kuo A."/>
            <person name="Krutzmann J."/>
            <person name="Morin E."/>
            <person name="Arend M."/>
            <person name="Barry K.W."/>
            <person name="Binder M."/>
            <person name="Choi C."/>
            <person name="Clum A."/>
            <person name="Copeland A."/>
            <person name="Grisel N."/>
            <person name="Haridas S."/>
            <person name="Kipfer T."/>
            <person name="LaButti K."/>
            <person name="Lindquist E."/>
            <person name="Lipzen A."/>
            <person name="Maire R."/>
            <person name="Meier B."/>
            <person name="Mihaltcheva S."/>
            <person name="Molinier V."/>
            <person name="Murat C."/>
            <person name="Poggeler S."/>
            <person name="Quandt C.A."/>
            <person name="Sperisen C."/>
            <person name="Tritt A."/>
            <person name="Tisserant E."/>
            <person name="Crous P.W."/>
            <person name="Henrissat B."/>
            <person name="Nehls U."/>
            <person name="Egli S."/>
            <person name="Spatafora J.W."/>
            <person name="Grigoriev I.V."/>
            <person name="Martin F.M."/>
        </authorList>
    </citation>
    <scope>NUCLEOTIDE SEQUENCE [LARGE SCALE GENOMIC DNA]</scope>
    <source>
        <strain evidence="10 11">CBS 459.81</strain>
    </source>
</reference>
<dbReference type="Proteomes" id="UP000250266">
    <property type="component" value="Unassembled WGS sequence"/>
</dbReference>
<dbReference type="InterPro" id="IPR003593">
    <property type="entry name" value="AAA+_ATPase"/>
</dbReference>
<gene>
    <name evidence="10" type="ORF">K432DRAFT_433916</name>
</gene>
<dbReference type="GO" id="GO:0005524">
    <property type="term" value="F:ATP binding"/>
    <property type="evidence" value="ECO:0007669"/>
    <property type="project" value="UniProtKB-KW"/>
</dbReference>
<feature type="domain" description="ABC transporter" evidence="8">
    <location>
        <begin position="304"/>
        <end position="560"/>
    </location>
</feature>
<evidence type="ECO:0000259" key="8">
    <source>
        <dbReference type="PROSITE" id="PS50893"/>
    </source>
</evidence>
<evidence type="ECO:0000256" key="6">
    <source>
        <dbReference type="ARBA" id="ARBA00023136"/>
    </source>
</evidence>
<evidence type="ECO:0000259" key="9">
    <source>
        <dbReference type="PROSITE" id="PS50929"/>
    </source>
</evidence>
<dbReference type="CDD" id="cd18578">
    <property type="entry name" value="ABC_6TM_Pgp_ABCB1_D2_like"/>
    <property type="match status" value="1"/>
</dbReference>
<comment type="subcellular location">
    <subcellularLocation>
        <location evidence="1">Membrane</location>
        <topology evidence="1">Multi-pass membrane protein</topology>
    </subcellularLocation>
</comment>
<protein>
    <recommendedName>
        <fullName evidence="12">P-loop containing nucleoside triphosphate hydrolase protein</fullName>
    </recommendedName>
</protein>
<evidence type="ECO:0000256" key="4">
    <source>
        <dbReference type="ARBA" id="ARBA00022840"/>
    </source>
</evidence>
<evidence type="ECO:0000313" key="10">
    <source>
        <dbReference type="EMBL" id="OCK81769.1"/>
    </source>
</evidence>
<evidence type="ECO:0008006" key="12">
    <source>
        <dbReference type="Google" id="ProtNLM"/>
    </source>
</evidence>
<keyword evidence="11" id="KW-1185">Reference proteome</keyword>